<feature type="domain" description="Peptidase S9 prolyl oligopeptidase catalytic" evidence="4">
    <location>
        <begin position="130"/>
        <end position="279"/>
    </location>
</feature>
<dbReference type="PANTHER" id="PTHR42776">
    <property type="entry name" value="SERINE PEPTIDASE S9 FAMILY MEMBER"/>
    <property type="match status" value="1"/>
</dbReference>
<evidence type="ECO:0000256" key="2">
    <source>
        <dbReference type="ARBA" id="ARBA00022801"/>
    </source>
</evidence>
<evidence type="ECO:0000256" key="1">
    <source>
        <dbReference type="ARBA" id="ARBA00010040"/>
    </source>
</evidence>
<evidence type="ECO:0000259" key="4">
    <source>
        <dbReference type="Pfam" id="PF00326"/>
    </source>
</evidence>
<dbReference type="InterPro" id="IPR029058">
    <property type="entry name" value="AB_hydrolase_fold"/>
</dbReference>
<comment type="similarity">
    <text evidence="1">Belongs to the peptidase S9C family.</text>
</comment>
<dbReference type="EMBL" id="ML769474">
    <property type="protein sequence ID" value="KAE9399007.1"/>
    <property type="molecule type" value="Genomic_DNA"/>
</dbReference>
<keyword evidence="6" id="KW-1185">Reference proteome</keyword>
<dbReference type="OrthoDB" id="43744at2759"/>
<reference evidence="5" key="1">
    <citation type="journal article" date="2019" name="Environ. Microbiol.">
        <title>Fungal ecological strategies reflected in gene transcription - a case study of two litter decomposers.</title>
        <authorList>
            <person name="Barbi F."/>
            <person name="Kohler A."/>
            <person name="Barry K."/>
            <person name="Baskaran P."/>
            <person name="Daum C."/>
            <person name="Fauchery L."/>
            <person name="Ihrmark K."/>
            <person name="Kuo A."/>
            <person name="LaButti K."/>
            <person name="Lipzen A."/>
            <person name="Morin E."/>
            <person name="Grigoriev I.V."/>
            <person name="Henrissat B."/>
            <person name="Lindahl B."/>
            <person name="Martin F."/>
        </authorList>
    </citation>
    <scope>NUCLEOTIDE SEQUENCE</scope>
    <source>
        <strain evidence="5">JB14</strain>
    </source>
</reference>
<protein>
    <recommendedName>
        <fullName evidence="3">Dipeptidyl-peptidase V</fullName>
    </recommendedName>
</protein>
<evidence type="ECO:0000313" key="6">
    <source>
        <dbReference type="Proteomes" id="UP000799118"/>
    </source>
</evidence>
<accession>A0A6A4HPQ9</accession>
<dbReference type="Pfam" id="PF00326">
    <property type="entry name" value="Peptidase_S9"/>
    <property type="match status" value="1"/>
</dbReference>
<sequence length="293" mass="31635">MQEWDMRFDHTNGGYVVAALRSSAVTGELPEIWLIRTPTGKDGVPVDSITKEGIRLSDHHSSFTPDKAPTSRGFQWTSVDGETVHGIISHPRGVKEEDLSALPAVVLVHAGPYYGVEHFELQWGFLAWRAFLAYHGYVVLAPNFRGSAGGGHKFAQVKGTMGILDWDDTQTMILEALKLGFVNAKNIAIAGYSMGGFLTAWGCTRPANNEYSFKAGVCGAGLTSWGSLVESSDCPDLGTLFGVGAPWIPGEPNYVRSSPIKDACNVQCPMLFIHGKEDATGSVDPSHWNGTGY</sequence>
<dbReference type="SUPFAM" id="SSF53474">
    <property type="entry name" value="alpha/beta-Hydrolases"/>
    <property type="match status" value="1"/>
</dbReference>
<dbReference type="AlphaFoldDB" id="A0A6A4HPQ9"/>
<dbReference type="PANTHER" id="PTHR42776:SF27">
    <property type="entry name" value="DIPEPTIDYL PEPTIDASE FAMILY MEMBER 6"/>
    <property type="match status" value="1"/>
</dbReference>
<dbReference type="Proteomes" id="UP000799118">
    <property type="component" value="Unassembled WGS sequence"/>
</dbReference>
<name>A0A6A4HPQ9_9AGAR</name>
<dbReference type="GO" id="GO:0006508">
    <property type="term" value="P:proteolysis"/>
    <property type="evidence" value="ECO:0007669"/>
    <property type="project" value="InterPro"/>
</dbReference>
<evidence type="ECO:0000256" key="3">
    <source>
        <dbReference type="ARBA" id="ARBA00032829"/>
    </source>
</evidence>
<proteinExistence type="inferred from homology"/>
<organism evidence="5 6">
    <name type="scientific">Gymnopus androsaceus JB14</name>
    <dbReference type="NCBI Taxonomy" id="1447944"/>
    <lineage>
        <taxon>Eukaryota</taxon>
        <taxon>Fungi</taxon>
        <taxon>Dikarya</taxon>
        <taxon>Basidiomycota</taxon>
        <taxon>Agaricomycotina</taxon>
        <taxon>Agaricomycetes</taxon>
        <taxon>Agaricomycetidae</taxon>
        <taxon>Agaricales</taxon>
        <taxon>Marasmiineae</taxon>
        <taxon>Omphalotaceae</taxon>
        <taxon>Gymnopus</taxon>
    </lineage>
</organism>
<dbReference type="InterPro" id="IPR001375">
    <property type="entry name" value="Peptidase_S9_cat"/>
</dbReference>
<keyword evidence="2" id="KW-0378">Hydrolase</keyword>
<gene>
    <name evidence="5" type="ORF">BT96DRAFT_882450</name>
</gene>
<dbReference type="GO" id="GO:0004252">
    <property type="term" value="F:serine-type endopeptidase activity"/>
    <property type="evidence" value="ECO:0007669"/>
    <property type="project" value="TreeGrafter"/>
</dbReference>
<evidence type="ECO:0000313" key="5">
    <source>
        <dbReference type="EMBL" id="KAE9399007.1"/>
    </source>
</evidence>
<dbReference type="Gene3D" id="3.40.50.1820">
    <property type="entry name" value="alpha/beta hydrolase"/>
    <property type="match status" value="1"/>
</dbReference>